<dbReference type="PROSITE" id="PS00723">
    <property type="entry name" value="POLYPRENYL_SYNTHASE_1"/>
    <property type="match status" value="1"/>
</dbReference>
<dbReference type="GO" id="GO:0008299">
    <property type="term" value="P:isoprenoid biosynthetic process"/>
    <property type="evidence" value="ECO:0007669"/>
    <property type="project" value="InterPro"/>
</dbReference>
<comment type="cofactor">
    <cofactor evidence="1">
        <name>Mg(2+)</name>
        <dbReference type="ChEBI" id="CHEBI:18420"/>
    </cofactor>
</comment>
<dbReference type="OMA" id="GMFRRGR"/>
<proteinExistence type="inferred from homology"/>
<dbReference type="GeneID" id="29421477"/>
<dbReference type="PANTHER" id="PTHR12001">
    <property type="entry name" value="GERANYLGERANYL PYROPHOSPHATE SYNTHASE"/>
    <property type="match status" value="1"/>
</dbReference>
<evidence type="ECO:0000256" key="3">
    <source>
        <dbReference type="ARBA" id="ARBA00006706"/>
    </source>
</evidence>
<keyword evidence="4 7" id="KW-0808">Transferase</keyword>
<dbReference type="InterPro" id="IPR008949">
    <property type="entry name" value="Isoprenoid_synthase_dom_sf"/>
</dbReference>
<evidence type="ECO:0000313" key="9">
    <source>
        <dbReference type="Proteomes" id="UP000480222"/>
    </source>
</evidence>
<evidence type="ECO:0000256" key="4">
    <source>
        <dbReference type="ARBA" id="ARBA00022679"/>
    </source>
</evidence>
<comment type="similarity">
    <text evidence="3 7">Belongs to the FPP/GGPP synthase family.</text>
</comment>
<dbReference type="GO" id="GO:0000010">
    <property type="term" value="F:heptaprenyl diphosphate synthase activity"/>
    <property type="evidence" value="ECO:0007669"/>
    <property type="project" value="UniProtKB-EC"/>
</dbReference>
<evidence type="ECO:0000256" key="7">
    <source>
        <dbReference type="RuleBase" id="RU004466"/>
    </source>
</evidence>
<dbReference type="KEGG" id="cdip:ERS451417_01636"/>
<evidence type="ECO:0000256" key="1">
    <source>
        <dbReference type="ARBA" id="ARBA00001946"/>
    </source>
</evidence>
<dbReference type="PROSITE" id="PS51257">
    <property type="entry name" value="PROKAR_LIPOPROTEIN"/>
    <property type="match status" value="1"/>
</dbReference>
<dbReference type="Gene3D" id="1.10.600.10">
    <property type="entry name" value="Farnesyl Diphosphate Synthase"/>
    <property type="match status" value="1"/>
</dbReference>
<dbReference type="EC" id="2.5.1.30" evidence="8"/>
<keyword evidence="6" id="KW-0460">Magnesium</keyword>
<dbReference type="CDD" id="cd00685">
    <property type="entry name" value="Trans_IPPS_HT"/>
    <property type="match status" value="1"/>
</dbReference>
<dbReference type="PANTHER" id="PTHR12001:SF85">
    <property type="entry name" value="SHORT CHAIN ISOPRENYL DIPHOSPHATE SYNTHASE"/>
    <property type="match status" value="1"/>
</dbReference>
<dbReference type="PROSITE" id="PS00444">
    <property type="entry name" value="POLYPRENYL_SYNTHASE_2"/>
    <property type="match status" value="1"/>
</dbReference>
<dbReference type="GO" id="GO:0046872">
    <property type="term" value="F:metal ion binding"/>
    <property type="evidence" value="ECO:0007669"/>
    <property type="project" value="UniProtKB-KW"/>
</dbReference>
<keyword evidence="5" id="KW-0479">Metal-binding</keyword>
<organism evidence="8 9">
    <name type="scientific">Corynebacterium diphtheriae</name>
    <dbReference type="NCBI Taxonomy" id="1717"/>
    <lineage>
        <taxon>Bacteria</taxon>
        <taxon>Bacillati</taxon>
        <taxon>Actinomycetota</taxon>
        <taxon>Actinomycetes</taxon>
        <taxon>Mycobacteriales</taxon>
        <taxon>Corynebacteriaceae</taxon>
        <taxon>Corynebacterium</taxon>
    </lineage>
</organism>
<dbReference type="SUPFAM" id="SSF48576">
    <property type="entry name" value="Terpenoid synthases"/>
    <property type="match status" value="1"/>
</dbReference>
<accession>A0A0D6GK73</accession>
<dbReference type="InterPro" id="IPR033749">
    <property type="entry name" value="Polyprenyl_synt_CS"/>
</dbReference>
<sequence length="391" mass="41846">MGLKSTPNLQFLRNVNQLSTHPAGISACHHSLPSFSEVPAAVEEILAEFFEGRKRKVAKIGVPVSNAVELLVEYVLGGGKRIRPTYAWAGFVASGGLTNKTEDPGAVLTAIGSLELIQACALIHDDIIDASDTRRGNPTVHRVAERTHAESHRLGDSARFGESIAILVGDLAMVWADDMFHNSGLSDAAIRRASNAWRGMRTEVIGGQLLDIYIESTGSESIELAETVNRFKTAAYTIERPLHIGAALAGADDQTVHCLRNYGRDIGLAFQLRDDLLGVFGDPSVTGKPAGDDLREGKRTVLVAKALEILESAGSIHEAEMIRRDLGAVSGAEDIAQLASIIRSSGAADAVEERIATLRTSGLAHISNDVIDAEAQDFLKHLAIKATSRSF</sequence>
<dbReference type="SFLD" id="SFLDG01017">
    <property type="entry name" value="Polyprenyl_Transferase_Like"/>
    <property type="match status" value="1"/>
</dbReference>
<gene>
    <name evidence="8" type="ORF">CIP107547_01815</name>
</gene>
<reference evidence="8 9" key="1">
    <citation type="submission" date="2020-02" db="EMBL/GenBank/DDBJ databases">
        <authorList>
            <person name="Brisse S."/>
        </authorList>
    </citation>
    <scope>NUCLEOTIDE SEQUENCE [LARGE SCALE GENOMIC DNA]</scope>
    <source>
        <strain evidence="8">CIP107547</strain>
    </source>
</reference>
<dbReference type="InterPro" id="IPR000092">
    <property type="entry name" value="Polyprenyl_synt"/>
</dbReference>
<dbReference type="EMBL" id="CADDAV010000021">
    <property type="protein sequence ID" value="CAB0612192.1"/>
    <property type="molecule type" value="Genomic_DNA"/>
</dbReference>
<dbReference type="SFLD" id="SFLDS00005">
    <property type="entry name" value="Isoprenoid_Synthase_Type_I"/>
    <property type="match status" value="1"/>
</dbReference>
<evidence type="ECO:0000256" key="5">
    <source>
        <dbReference type="ARBA" id="ARBA00022723"/>
    </source>
</evidence>
<dbReference type="RefSeq" id="WP_014310615.1">
    <property type="nucleotide sequence ID" value="NZ_CAJDYU010000011.1"/>
</dbReference>
<evidence type="ECO:0000256" key="2">
    <source>
        <dbReference type="ARBA" id="ARBA00005128"/>
    </source>
</evidence>
<comment type="pathway">
    <text evidence="2">Isoprenoid biosynthesis.</text>
</comment>
<evidence type="ECO:0000256" key="6">
    <source>
        <dbReference type="ARBA" id="ARBA00022842"/>
    </source>
</evidence>
<name>A0A0D6GK73_CORDP</name>
<comment type="caution">
    <text evidence="8">The sequence shown here is derived from an EMBL/GenBank/DDBJ whole genome shotgun (WGS) entry which is preliminary data.</text>
</comment>
<dbReference type="Pfam" id="PF00348">
    <property type="entry name" value="polyprenyl_synt"/>
    <property type="match status" value="1"/>
</dbReference>
<dbReference type="Proteomes" id="UP000480222">
    <property type="component" value="Unassembled WGS sequence"/>
</dbReference>
<dbReference type="AlphaFoldDB" id="A0A0D6GK73"/>
<evidence type="ECO:0000313" key="8">
    <source>
        <dbReference type="EMBL" id="CAB0612192.1"/>
    </source>
</evidence>
<protein>
    <submittedName>
        <fullName evidence="8">Geranylgeranyl pyrophosphate synthase</fullName>
        <ecNumber evidence="8">2.5.1.30</ecNumber>
    </submittedName>
</protein>